<gene>
    <name evidence="3" type="ORF">BZ274_10480</name>
</gene>
<dbReference type="InterPro" id="IPR011642">
    <property type="entry name" value="Gate_dom"/>
</dbReference>
<dbReference type="GO" id="GO:0015093">
    <property type="term" value="F:ferrous iron transmembrane transporter activity"/>
    <property type="evidence" value="ECO:0007669"/>
    <property type="project" value="TreeGrafter"/>
</dbReference>
<dbReference type="AlphaFoldDB" id="A0A690LV88"/>
<organism evidence="3 4">
    <name type="scientific">Campylobacter coli</name>
    <dbReference type="NCBI Taxonomy" id="195"/>
    <lineage>
        <taxon>Bacteria</taxon>
        <taxon>Pseudomonadati</taxon>
        <taxon>Campylobacterota</taxon>
        <taxon>Epsilonproteobacteria</taxon>
        <taxon>Campylobacterales</taxon>
        <taxon>Campylobacteraceae</taxon>
        <taxon>Campylobacter</taxon>
    </lineage>
</organism>
<feature type="transmembrane region" description="Helical" evidence="1">
    <location>
        <begin position="95"/>
        <end position="121"/>
    </location>
</feature>
<dbReference type="PANTHER" id="PTHR43185">
    <property type="entry name" value="FERROUS IRON TRANSPORT PROTEIN B"/>
    <property type="match status" value="1"/>
</dbReference>
<feature type="non-terminal residue" evidence="3">
    <location>
        <position position="1"/>
    </location>
</feature>
<proteinExistence type="predicted"/>
<sequence>KGNIQNTFIASALADGAIAGVGAVVLFLPNIIILFLGIALLETTGYMSRVAFLLDGILHKFGLHGKSFIPLITGFGCSVPAFMATRTLKNKRDRLLTLFVINFMSCGARLPVYVLFIGAFFPSEEAGNYLFGIYLL</sequence>
<dbReference type="Proteomes" id="UP000382436">
    <property type="component" value="Unassembled WGS sequence"/>
</dbReference>
<dbReference type="GO" id="GO:0005886">
    <property type="term" value="C:plasma membrane"/>
    <property type="evidence" value="ECO:0007669"/>
    <property type="project" value="TreeGrafter"/>
</dbReference>
<comment type="caution">
    <text evidence="3">The sequence shown here is derived from an EMBL/GenBank/DDBJ whole genome shotgun (WGS) entry which is preliminary data.</text>
</comment>
<dbReference type="EMBL" id="AACBVJ010000156">
    <property type="protein sequence ID" value="EAJ9198570.1"/>
    <property type="molecule type" value="Genomic_DNA"/>
</dbReference>
<dbReference type="InterPro" id="IPR050860">
    <property type="entry name" value="FeoB_GTPase"/>
</dbReference>
<accession>A0A690LV88</accession>
<dbReference type="PANTHER" id="PTHR43185:SF1">
    <property type="entry name" value="FE(2+) TRANSPORTER FEOB"/>
    <property type="match status" value="1"/>
</dbReference>
<dbReference type="Pfam" id="PF07670">
    <property type="entry name" value="Gate"/>
    <property type="match status" value="1"/>
</dbReference>
<name>A0A690LV88_CAMCO</name>
<reference evidence="3 4" key="1">
    <citation type="submission" date="2018-05" db="EMBL/GenBank/DDBJ databases">
        <authorList>
            <consortium name="PulseNet: The National Subtyping Network for Foodborne Disease Surveillance"/>
            <person name="Tarr C.L."/>
            <person name="Trees E."/>
            <person name="Katz L.S."/>
            <person name="Carleton-Romer H.A."/>
            <person name="Stroika S."/>
            <person name="Kucerova Z."/>
            <person name="Roache K.F."/>
            <person name="Sabol A.L."/>
            <person name="Besser J."/>
            <person name="Gerner-Smidt P."/>
        </authorList>
    </citation>
    <scope>NUCLEOTIDE SEQUENCE [LARGE SCALE GENOMIC DNA]</scope>
    <source>
        <strain evidence="3 4">PNUSAC001435</strain>
    </source>
</reference>
<keyword evidence="1" id="KW-0812">Transmembrane</keyword>
<feature type="non-terminal residue" evidence="3">
    <location>
        <position position="136"/>
    </location>
</feature>
<evidence type="ECO:0000256" key="1">
    <source>
        <dbReference type="SAM" id="Phobius"/>
    </source>
</evidence>
<evidence type="ECO:0000313" key="3">
    <source>
        <dbReference type="EMBL" id="EAJ9198570.1"/>
    </source>
</evidence>
<evidence type="ECO:0000313" key="4">
    <source>
        <dbReference type="Proteomes" id="UP000382436"/>
    </source>
</evidence>
<feature type="transmembrane region" description="Helical" evidence="1">
    <location>
        <begin position="12"/>
        <end position="41"/>
    </location>
</feature>
<feature type="transmembrane region" description="Helical" evidence="1">
    <location>
        <begin position="61"/>
        <end position="83"/>
    </location>
</feature>
<keyword evidence="1" id="KW-0472">Membrane</keyword>
<protein>
    <submittedName>
        <fullName evidence="3">Ferrous iron transporter B</fullName>
    </submittedName>
</protein>
<evidence type="ECO:0000259" key="2">
    <source>
        <dbReference type="Pfam" id="PF07670"/>
    </source>
</evidence>
<keyword evidence="1" id="KW-1133">Transmembrane helix</keyword>
<feature type="domain" description="Nucleoside transporter/FeoB GTPase Gate" evidence="2">
    <location>
        <begin position="25"/>
        <end position="120"/>
    </location>
</feature>